<dbReference type="AlphaFoldDB" id="A0AAN9PLF1"/>
<keyword evidence="3" id="KW-1185">Reference proteome</keyword>
<name>A0AAN9PLF1_CLITE</name>
<proteinExistence type="predicted"/>
<feature type="signal peptide" evidence="1">
    <location>
        <begin position="1"/>
        <end position="22"/>
    </location>
</feature>
<comment type="caution">
    <text evidence="2">The sequence shown here is derived from an EMBL/GenBank/DDBJ whole genome shotgun (WGS) entry which is preliminary data.</text>
</comment>
<gene>
    <name evidence="2" type="ORF">RJT34_14793</name>
</gene>
<reference evidence="2 3" key="1">
    <citation type="submission" date="2024-01" db="EMBL/GenBank/DDBJ databases">
        <title>The genomes of 5 underutilized Papilionoideae crops provide insights into root nodulation and disease resistance.</title>
        <authorList>
            <person name="Yuan L."/>
        </authorList>
    </citation>
    <scope>NUCLEOTIDE SEQUENCE [LARGE SCALE GENOMIC DNA]</scope>
    <source>
        <strain evidence="2">LY-2023</strain>
        <tissue evidence="2">Leaf</tissue>
    </source>
</reference>
<keyword evidence="1" id="KW-0732">Signal</keyword>
<dbReference type="Proteomes" id="UP001359559">
    <property type="component" value="Unassembled WGS sequence"/>
</dbReference>
<dbReference type="EMBL" id="JAYKXN010000003">
    <property type="protein sequence ID" value="KAK7303875.1"/>
    <property type="molecule type" value="Genomic_DNA"/>
</dbReference>
<organism evidence="2 3">
    <name type="scientific">Clitoria ternatea</name>
    <name type="common">Butterfly pea</name>
    <dbReference type="NCBI Taxonomy" id="43366"/>
    <lineage>
        <taxon>Eukaryota</taxon>
        <taxon>Viridiplantae</taxon>
        <taxon>Streptophyta</taxon>
        <taxon>Embryophyta</taxon>
        <taxon>Tracheophyta</taxon>
        <taxon>Spermatophyta</taxon>
        <taxon>Magnoliopsida</taxon>
        <taxon>eudicotyledons</taxon>
        <taxon>Gunneridae</taxon>
        <taxon>Pentapetalae</taxon>
        <taxon>rosids</taxon>
        <taxon>fabids</taxon>
        <taxon>Fabales</taxon>
        <taxon>Fabaceae</taxon>
        <taxon>Papilionoideae</taxon>
        <taxon>50 kb inversion clade</taxon>
        <taxon>NPAAA clade</taxon>
        <taxon>indigoferoid/millettioid clade</taxon>
        <taxon>Phaseoleae</taxon>
        <taxon>Clitoria</taxon>
    </lineage>
</organism>
<evidence type="ECO:0000256" key="1">
    <source>
        <dbReference type="SAM" id="SignalP"/>
    </source>
</evidence>
<protein>
    <recommendedName>
        <fullName evidence="4">Cyclotide</fullName>
    </recommendedName>
</protein>
<evidence type="ECO:0000313" key="2">
    <source>
        <dbReference type="EMBL" id="KAK7303875.1"/>
    </source>
</evidence>
<sequence>MCKLYWVALSNLLLLILNLVISNDVMTSFDYLANLLIHAVYRGYLILAGKNSELGFRDLTHIKRMYGNSFKKANLDSTSNACAPKCEISCLYDFIAVNNAVNLTMCMKCWLASTKPEYAVD</sequence>
<accession>A0AAN9PLF1</accession>
<evidence type="ECO:0008006" key="4">
    <source>
        <dbReference type="Google" id="ProtNLM"/>
    </source>
</evidence>
<feature type="chain" id="PRO_5042957591" description="Cyclotide" evidence="1">
    <location>
        <begin position="23"/>
        <end position="121"/>
    </location>
</feature>
<evidence type="ECO:0000313" key="3">
    <source>
        <dbReference type="Proteomes" id="UP001359559"/>
    </source>
</evidence>